<dbReference type="EMBL" id="CP016545">
    <property type="protein sequence ID" value="ANU07627.1"/>
    <property type="molecule type" value="Genomic_DNA"/>
</dbReference>
<reference evidence="8 9" key="1">
    <citation type="submission" date="2016-07" db="EMBL/GenBank/DDBJ databases">
        <title>Complete genome sequence of Altererythrobacter namhicola JCM 16345T, containing esterase-encoding genes.</title>
        <authorList>
            <person name="Cheng H."/>
            <person name="Wu Y.-H."/>
            <person name="Jian S.-L."/>
            <person name="Huo Y.-Y."/>
            <person name="Wang C.-S."/>
            <person name="Xu X.-W."/>
        </authorList>
    </citation>
    <scope>NUCLEOTIDE SEQUENCE [LARGE SCALE GENOMIC DNA]</scope>
    <source>
        <strain evidence="8 9">JCM 16345</strain>
    </source>
</reference>
<protein>
    <recommendedName>
        <fullName evidence="5 7">Small ribosomal subunit protein uS14</fullName>
    </recommendedName>
</protein>
<dbReference type="RefSeq" id="WP_067786993.1">
    <property type="nucleotide sequence ID" value="NZ_CP016545.1"/>
</dbReference>
<dbReference type="AlphaFoldDB" id="A0A1C7D858"/>
<evidence type="ECO:0000256" key="5">
    <source>
        <dbReference type="ARBA" id="ARBA00035167"/>
    </source>
</evidence>
<dbReference type="PATRIC" id="fig|645517.4.peg.1313"/>
<evidence type="ECO:0000313" key="8">
    <source>
        <dbReference type="EMBL" id="ANU07627.1"/>
    </source>
</evidence>
<dbReference type="KEGG" id="anh:A6F65_01321"/>
<dbReference type="STRING" id="645517.A6F65_01321"/>
<gene>
    <name evidence="7 8" type="primary">rpsN</name>
    <name evidence="8" type="ORF">A6F65_01321</name>
</gene>
<organism evidence="8 9">
    <name type="scientific">Paraurantiacibacter namhicola</name>
    <dbReference type="NCBI Taxonomy" id="645517"/>
    <lineage>
        <taxon>Bacteria</taxon>
        <taxon>Pseudomonadati</taxon>
        <taxon>Pseudomonadota</taxon>
        <taxon>Alphaproteobacteria</taxon>
        <taxon>Sphingomonadales</taxon>
        <taxon>Erythrobacteraceae</taxon>
        <taxon>Paraurantiacibacter</taxon>
    </lineage>
</organism>
<comment type="subunit">
    <text evidence="6 7">Part of the 30S ribosomal subunit. Contacts proteins S3 and S10.</text>
</comment>
<sequence>MAKLSSINKNEKRKALVKKYAAKYAKLKAIADDKSLDDTERLMARLKMAELPRNANPTRVRNRCTTTGRPRGYYRKFGVNRIELRNLGNKGLIPGLTKSSW</sequence>
<dbReference type="GO" id="GO:0015935">
    <property type="term" value="C:small ribosomal subunit"/>
    <property type="evidence" value="ECO:0007669"/>
    <property type="project" value="TreeGrafter"/>
</dbReference>
<dbReference type="HAMAP" id="MF_00537">
    <property type="entry name" value="Ribosomal_uS14_1"/>
    <property type="match status" value="1"/>
</dbReference>
<evidence type="ECO:0000256" key="1">
    <source>
        <dbReference type="ARBA" id="ARBA00003686"/>
    </source>
</evidence>
<dbReference type="PANTHER" id="PTHR19836">
    <property type="entry name" value="30S RIBOSOMAL PROTEIN S14"/>
    <property type="match status" value="1"/>
</dbReference>
<dbReference type="InterPro" id="IPR023036">
    <property type="entry name" value="Ribosomal_uS14_bac/plastid"/>
</dbReference>
<dbReference type="Proteomes" id="UP000092698">
    <property type="component" value="Chromosome"/>
</dbReference>
<evidence type="ECO:0000256" key="6">
    <source>
        <dbReference type="ARBA" id="ARBA00047110"/>
    </source>
</evidence>
<evidence type="ECO:0000256" key="4">
    <source>
        <dbReference type="ARBA" id="ARBA00023274"/>
    </source>
</evidence>
<keyword evidence="7" id="KW-0694">RNA-binding</keyword>
<dbReference type="GO" id="GO:0005737">
    <property type="term" value="C:cytoplasm"/>
    <property type="evidence" value="ECO:0007669"/>
    <property type="project" value="UniProtKB-ARBA"/>
</dbReference>
<dbReference type="SUPFAM" id="SSF57716">
    <property type="entry name" value="Glucocorticoid receptor-like (DNA-binding domain)"/>
    <property type="match status" value="1"/>
</dbReference>
<dbReference type="Gene3D" id="1.10.287.1480">
    <property type="match status" value="1"/>
</dbReference>
<dbReference type="GO" id="GO:0003735">
    <property type="term" value="F:structural constituent of ribosome"/>
    <property type="evidence" value="ECO:0007669"/>
    <property type="project" value="InterPro"/>
</dbReference>
<dbReference type="FunFam" id="1.10.287.1480:FF:000001">
    <property type="entry name" value="30S ribosomal protein S14"/>
    <property type="match status" value="1"/>
</dbReference>
<name>A0A1C7D858_9SPHN</name>
<evidence type="ECO:0000256" key="3">
    <source>
        <dbReference type="ARBA" id="ARBA00022980"/>
    </source>
</evidence>
<accession>A0A1C7D858</accession>
<keyword evidence="9" id="KW-1185">Reference proteome</keyword>
<evidence type="ECO:0000256" key="2">
    <source>
        <dbReference type="ARBA" id="ARBA00009083"/>
    </source>
</evidence>
<dbReference type="GO" id="GO:0019843">
    <property type="term" value="F:rRNA binding"/>
    <property type="evidence" value="ECO:0007669"/>
    <property type="project" value="UniProtKB-UniRule"/>
</dbReference>
<evidence type="ECO:0000313" key="9">
    <source>
        <dbReference type="Proteomes" id="UP000092698"/>
    </source>
</evidence>
<proteinExistence type="inferred from homology"/>
<keyword evidence="7" id="KW-0699">rRNA-binding</keyword>
<evidence type="ECO:0000256" key="7">
    <source>
        <dbReference type="HAMAP-Rule" id="MF_00537"/>
    </source>
</evidence>
<dbReference type="NCBIfam" id="NF006477">
    <property type="entry name" value="PRK08881.1"/>
    <property type="match status" value="1"/>
</dbReference>
<dbReference type="PANTHER" id="PTHR19836:SF19">
    <property type="entry name" value="SMALL RIBOSOMAL SUBUNIT PROTEIN US14M"/>
    <property type="match status" value="1"/>
</dbReference>
<keyword evidence="3 7" id="KW-0689">Ribosomal protein</keyword>
<dbReference type="GO" id="GO:0006412">
    <property type="term" value="P:translation"/>
    <property type="evidence" value="ECO:0007669"/>
    <property type="project" value="UniProtKB-UniRule"/>
</dbReference>
<comment type="function">
    <text evidence="1 7">Binds 16S rRNA, required for the assembly of 30S particles and may also be responsible for determining the conformation of the 16S rRNA at the A site.</text>
</comment>
<keyword evidence="4 7" id="KW-0687">Ribonucleoprotein</keyword>
<dbReference type="Pfam" id="PF00253">
    <property type="entry name" value="Ribosomal_S14"/>
    <property type="match status" value="1"/>
</dbReference>
<dbReference type="InterPro" id="IPR001209">
    <property type="entry name" value="Ribosomal_uS14"/>
</dbReference>
<dbReference type="OrthoDB" id="9810484at2"/>
<comment type="similarity">
    <text evidence="2 7">Belongs to the universal ribosomal protein uS14 family.</text>
</comment>